<evidence type="ECO:0000256" key="5">
    <source>
        <dbReference type="ARBA" id="ARBA00023002"/>
    </source>
</evidence>
<proteinExistence type="inferred from homology"/>
<keyword evidence="6 8" id="KW-0408">Iron</keyword>
<dbReference type="PRINTS" id="PR00465">
    <property type="entry name" value="EP450IV"/>
</dbReference>
<dbReference type="PROSITE" id="PS00086">
    <property type="entry name" value="CYTOCHROME_P450"/>
    <property type="match status" value="1"/>
</dbReference>
<keyword evidence="4 8" id="KW-0479">Metal-binding</keyword>
<evidence type="ECO:0000256" key="6">
    <source>
        <dbReference type="ARBA" id="ARBA00023004"/>
    </source>
</evidence>
<gene>
    <name evidence="9" type="ORF">K7432_008889</name>
</gene>
<keyword evidence="10" id="KW-1185">Reference proteome</keyword>
<dbReference type="InterPro" id="IPR001128">
    <property type="entry name" value="Cyt_P450"/>
</dbReference>
<evidence type="ECO:0000313" key="9">
    <source>
        <dbReference type="EMBL" id="KAK9763992.1"/>
    </source>
</evidence>
<dbReference type="Proteomes" id="UP001479436">
    <property type="component" value="Unassembled WGS sequence"/>
</dbReference>
<comment type="cofactor">
    <cofactor evidence="1">
        <name>heme</name>
        <dbReference type="ChEBI" id="CHEBI:30413"/>
    </cofactor>
</comment>
<evidence type="ECO:0000313" key="10">
    <source>
        <dbReference type="Proteomes" id="UP001479436"/>
    </source>
</evidence>
<keyword evidence="3 8" id="KW-0349">Heme</keyword>
<comment type="caution">
    <text evidence="9">The sequence shown here is derived from an EMBL/GenBank/DDBJ whole genome shotgun (WGS) entry which is preliminary data.</text>
</comment>
<dbReference type="InterPro" id="IPR002403">
    <property type="entry name" value="Cyt_P450_E_grp-IV"/>
</dbReference>
<organism evidence="9 10">
    <name type="scientific">Basidiobolus ranarum</name>
    <dbReference type="NCBI Taxonomy" id="34480"/>
    <lineage>
        <taxon>Eukaryota</taxon>
        <taxon>Fungi</taxon>
        <taxon>Fungi incertae sedis</taxon>
        <taxon>Zoopagomycota</taxon>
        <taxon>Entomophthoromycotina</taxon>
        <taxon>Basidiobolomycetes</taxon>
        <taxon>Basidiobolales</taxon>
        <taxon>Basidiobolaceae</taxon>
        <taxon>Basidiobolus</taxon>
    </lineage>
</organism>
<accession>A0ABR2WR52</accession>
<evidence type="ECO:0000256" key="7">
    <source>
        <dbReference type="ARBA" id="ARBA00023033"/>
    </source>
</evidence>
<evidence type="ECO:0000256" key="1">
    <source>
        <dbReference type="ARBA" id="ARBA00001971"/>
    </source>
</evidence>
<evidence type="ECO:0000256" key="3">
    <source>
        <dbReference type="ARBA" id="ARBA00022617"/>
    </source>
</evidence>
<reference evidence="9 10" key="1">
    <citation type="submission" date="2023-04" db="EMBL/GenBank/DDBJ databases">
        <title>Genome of Basidiobolus ranarum AG-B5.</title>
        <authorList>
            <person name="Stajich J.E."/>
            <person name="Carter-House D."/>
            <person name="Gryganskyi A."/>
        </authorList>
    </citation>
    <scope>NUCLEOTIDE SEQUENCE [LARGE SCALE GENOMIC DNA]</scope>
    <source>
        <strain evidence="9 10">AG-B5</strain>
    </source>
</reference>
<dbReference type="PRINTS" id="PR00385">
    <property type="entry name" value="P450"/>
</dbReference>
<dbReference type="SUPFAM" id="SSF48264">
    <property type="entry name" value="Cytochrome P450"/>
    <property type="match status" value="1"/>
</dbReference>
<dbReference type="InterPro" id="IPR017972">
    <property type="entry name" value="Cyt_P450_CS"/>
</dbReference>
<dbReference type="EMBL" id="JASJQH010000518">
    <property type="protein sequence ID" value="KAK9763992.1"/>
    <property type="molecule type" value="Genomic_DNA"/>
</dbReference>
<evidence type="ECO:0000256" key="4">
    <source>
        <dbReference type="ARBA" id="ARBA00022723"/>
    </source>
</evidence>
<evidence type="ECO:0000256" key="8">
    <source>
        <dbReference type="RuleBase" id="RU000461"/>
    </source>
</evidence>
<evidence type="ECO:0008006" key="11">
    <source>
        <dbReference type="Google" id="ProtNLM"/>
    </source>
</evidence>
<evidence type="ECO:0000256" key="2">
    <source>
        <dbReference type="ARBA" id="ARBA00010617"/>
    </source>
</evidence>
<protein>
    <recommendedName>
        <fullName evidence="11">Cytochrome P450</fullName>
    </recommendedName>
</protein>
<dbReference type="PANTHER" id="PTHR24286">
    <property type="entry name" value="CYTOCHROME P450 26"/>
    <property type="match status" value="1"/>
</dbReference>
<keyword evidence="7 8" id="KW-0503">Monooxygenase</keyword>
<name>A0ABR2WR52_9FUNG</name>
<sequence length="486" mass="54999">MVVPVSWEIFSLSVFVILVGYLCQLKYYSTKSTLPCVRGLPFVGSTLSLFTSQDYFIELVNKYGAIFRIHILGQDVVAVTKKEHISMLLNGENKFTFNSMPKIWQRVLGPNSLSVVTGTHHTNLKVLMKRAFSHEALNGYVPTIKKHFEQFMKEKATTGEIWNVVPVTRKLFMGMALDIEMGTTMTAEELLEFHTQFTDLFLGLAAVIPYELPGTALKTSLNARKWIIERCTVIIEKRKQRLANGESIPYDMLQHLIEDEVKGQKLSTDEIIDQMIVVIFATLDTVASTISNLLHNIQYVATPDMVEKLYTEARGHQNIDDIVWRKATSMPILEAFILETLRLTPPAGGGVRRINEDITLAGHQFKKDQAFLWMIGPAHQDEALYSDPAQFSPQRFLKSPWIDEQGAPSITKGGAYTFLSFGGGTRLCLGQQLGQLMLRMFMTMFLRHHEYEVVGKSKPVFFPFTNKNINVRMTYVADAQQPQASN</sequence>
<comment type="similarity">
    <text evidence="2 8">Belongs to the cytochrome P450 family.</text>
</comment>
<dbReference type="InterPro" id="IPR036396">
    <property type="entry name" value="Cyt_P450_sf"/>
</dbReference>
<keyword evidence="5 8" id="KW-0560">Oxidoreductase</keyword>
<dbReference type="Gene3D" id="1.10.630.10">
    <property type="entry name" value="Cytochrome P450"/>
    <property type="match status" value="1"/>
</dbReference>
<dbReference type="PANTHER" id="PTHR24286:SF384">
    <property type="entry name" value="P450, PUTATIVE (EUROFUNG)-RELATED"/>
    <property type="match status" value="1"/>
</dbReference>
<dbReference type="Pfam" id="PF00067">
    <property type="entry name" value="p450"/>
    <property type="match status" value="1"/>
</dbReference>